<gene>
    <name evidence="7" type="ordered locus">Snas_1335</name>
</gene>
<evidence type="ECO:0000256" key="3">
    <source>
        <dbReference type="ARBA" id="ARBA00023125"/>
    </source>
</evidence>
<evidence type="ECO:0000256" key="1">
    <source>
        <dbReference type="ARBA" id="ARBA00022491"/>
    </source>
</evidence>
<dbReference type="PROSITE" id="PS50977">
    <property type="entry name" value="HTH_TETR_2"/>
    <property type="match status" value="1"/>
</dbReference>
<dbReference type="InterPro" id="IPR036271">
    <property type="entry name" value="Tet_transcr_reg_TetR-rel_C_sf"/>
</dbReference>
<dbReference type="PANTHER" id="PTHR30055:SF234">
    <property type="entry name" value="HTH-TYPE TRANSCRIPTIONAL REGULATOR BETI"/>
    <property type="match status" value="1"/>
</dbReference>
<dbReference type="AlphaFoldDB" id="D3PU98"/>
<dbReference type="Gene3D" id="1.10.357.10">
    <property type="entry name" value="Tetracycline Repressor, domain 2"/>
    <property type="match status" value="1"/>
</dbReference>
<dbReference type="GO" id="GO:0000976">
    <property type="term" value="F:transcription cis-regulatory region binding"/>
    <property type="evidence" value="ECO:0007669"/>
    <property type="project" value="TreeGrafter"/>
</dbReference>
<keyword evidence="4" id="KW-0804">Transcription</keyword>
<dbReference type="Pfam" id="PF00440">
    <property type="entry name" value="TetR_N"/>
    <property type="match status" value="1"/>
</dbReference>
<evidence type="ECO:0000313" key="7">
    <source>
        <dbReference type="EMBL" id="ADD41044.1"/>
    </source>
</evidence>
<evidence type="ECO:0000313" key="8">
    <source>
        <dbReference type="Proteomes" id="UP000000844"/>
    </source>
</evidence>
<dbReference type="Proteomes" id="UP000000844">
    <property type="component" value="Chromosome"/>
</dbReference>
<keyword evidence="3 5" id="KW-0238">DNA-binding</keyword>
<dbReference type="STRING" id="446470.Snas_1335"/>
<feature type="domain" description="HTH tetR-type" evidence="6">
    <location>
        <begin position="6"/>
        <end position="66"/>
    </location>
</feature>
<dbReference type="Pfam" id="PF13977">
    <property type="entry name" value="TetR_C_6"/>
    <property type="match status" value="1"/>
</dbReference>
<reference evidence="7 8" key="1">
    <citation type="journal article" date="2009" name="Stand. Genomic Sci.">
        <title>Complete genome sequence of Stackebrandtia nassauensis type strain (LLR-40K-21).</title>
        <authorList>
            <person name="Munk C."/>
            <person name="Lapidus A."/>
            <person name="Copeland A."/>
            <person name="Jando M."/>
            <person name="Mayilraj S."/>
            <person name="Glavina Del Rio T."/>
            <person name="Nolan M."/>
            <person name="Chen F."/>
            <person name="Lucas S."/>
            <person name="Tice H."/>
            <person name="Cheng J.F."/>
            <person name="Han C."/>
            <person name="Detter J.C."/>
            <person name="Bruce D."/>
            <person name="Goodwin L."/>
            <person name="Chain P."/>
            <person name="Pitluck S."/>
            <person name="Goker M."/>
            <person name="Ovchinikova G."/>
            <person name="Pati A."/>
            <person name="Ivanova N."/>
            <person name="Mavromatis K."/>
            <person name="Chen A."/>
            <person name="Palaniappan K."/>
            <person name="Land M."/>
            <person name="Hauser L."/>
            <person name="Chang Y.J."/>
            <person name="Jeffries C.D."/>
            <person name="Bristow J."/>
            <person name="Eisen J.A."/>
            <person name="Markowitz V."/>
            <person name="Hugenholtz P."/>
            <person name="Kyrpides N.C."/>
            <person name="Klenk H.P."/>
        </authorList>
    </citation>
    <scope>NUCLEOTIDE SEQUENCE [LARGE SCALE GENOMIC DNA]</scope>
    <source>
        <strain evidence="8">DSM 44728 / CIP 108903 / NRRL B-16338 / NBRC 102104 / LLR-40K-21</strain>
    </source>
</reference>
<sequence length="194" mass="20819">MTGEEDVRGAHLLDAVLSVIAEDGFAAVSMRTVAARAGVSLAQVQYYFKSKDDLIRAGFDHAGRLFLATLSAIRAEEPSVERLRAIVTLWLPLDAAREKRARVWLAYSAAAAVSPELAAEAAGLDAELRDWFAAELRGLVMTGTVRATVDPAATAARLLALIDGVTVQALMLPDDQREPLTRTVIDSFLAELGD</sequence>
<keyword evidence="1" id="KW-0678">Repressor</keyword>
<accession>D3PU98</accession>
<dbReference type="InterPro" id="IPR039538">
    <property type="entry name" value="BetI_C"/>
</dbReference>
<dbReference type="SUPFAM" id="SSF48498">
    <property type="entry name" value="Tetracyclin repressor-like, C-terminal domain"/>
    <property type="match status" value="1"/>
</dbReference>
<dbReference type="EMBL" id="CP001778">
    <property type="protein sequence ID" value="ADD41044.1"/>
    <property type="molecule type" value="Genomic_DNA"/>
</dbReference>
<dbReference type="InterPro" id="IPR001647">
    <property type="entry name" value="HTH_TetR"/>
</dbReference>
<dbReference type="eggNOG" id="COG1309">
    <property type="taxonomic scope" value="Bacteria"/>
</dbReference>
<dbReference type="HOGENOM" id="CLU_069356_15_7_11"/>
<dbReference type="KEGG" id="sna:Snas_1335"/>
<dbReference type="RefSeq" id="WP_013016615.1">
    <property type="nucleotide sequence ID" value="NC_013947.1"/>
</dbReference>
<evidence type="ECO:0000259" key="6">
    <source>
        <dbReference type="PROSITE" id="PS50977"/>
    </source>
</evidence>
<proteinExistence type="predicted"/>
<feature type="DNA-binding region" description="H-T-H motif" evidence="5">
    <location>
        <begin position="29"/>
        <end position="48"/>
    </location>
</feature>
<dbReference type="InterPro" id="IPR050109">
    <property type="entry name" value="HTH-type_TetR-like_transc_reg"/>
</dbReference>
<dbReference type="GO" id="GO:0003700">
    <property type="term" value="F:DNA-binding transcription factor activity"/>
    <property type="evidence" value="ECO:0007669"/>
    <property type="project" value="TreeGrafter"/>
</dbReference>
<evidence type="ECO:0000256" key="5">
    <source>
        <dbReference type="PROSITE-ProRule" id="PRU00335"/>
    </source>
</evidence>
<keyword evidence="2" id="KW-0805">Transcription regulation</keyword>
<dbReference type="PANTHER" id="PTHR30055">
    <property type="entry name" value="HTH-TYPE TRANSCRIPTIONAL REGULATOR RUTR"/>
    <property type="match status" value="1"/>
</dbReference>
<keyword evidence="8" id="KW-1185">Reference proteome</keyword>
<dbReference type="SUPFAM" id="SSF46689">
    <property type="entry name" value="Homeodomain-like"/>
    <property type="match status" value="1"/>
</dbReference>
<evidence type="ECO:0000256" key="4">
    <source>
        <dbReference type="ARBA" id="ARBA00023163"/>
    </source>
</evidence>
<organism evidence="7 8">
    <name type="scientific">Stackebrandtia nassauensis (strain DSM 44728 / CIP 108903 / NRRL B-16338 / NBRC 102104 / LLR-40K-21)</name>
    <dbReference type="NCBI Taxonomy" id="446470"/>
    <lineage>
        <taxon>Bacteria</taxon>
        <taxon>Bacillati</taxon>
        <taxon>Actinomycetota</taxon>
        <taxon>Actinomycetes</taxon>
        <taxon>Glycomycetales</taxon>
        <taxon>Glycomycetaceae</taxon>
        <taxon>Stackebrandtia</taxon>
    </lineage>
</organism>
<protein>
    <submittedName>
        <fullName evidence="7">Transcriptional regulator, TetR family</fullName>
    </submittedName>
</protein>
<dbReference type="PRINTS" id="PR00455">
    <property type="entry name" value="HTHTETR"/>
</dbReference>
<name>D3PU98_STANL</name>
<dbReference type="InterPro" id="IPR009057">
    <property type="entry name" value="Homeodomain-like_sf"/>
</dbReference>
<evidence type="ECO:0000256" key="2">
    <source>
        <dbReference type="ARBA" id="ARBA00023015"/>
    </source>
</evidence>